<dbReference type="InParanoid" id="V4T2D7"/>
<evidence type="ECO:0000313" key="2">
    <source>
        <dbReference type="Proteomes" id="UP000030687"/>
    </source>
</evidence>
<sequence length="68" mass="8051">MVTLIIAKLYINQKSKLTKRYSQHQTQLILVLIYLLARTNLYFQEFAVKDSSFRTFPVKHITTLFGTR</sequence>
<dbReference type="Gramene" id="ESR45560">
    <property type="protein sequence ID" value="ESR45560"/>
    <property type="gene ID" value="CICLE_v10003068mg"/>
</dbReference>
<organism evidence="1 2">
    <name type="scientific">Citrus clementina</name>
    <name type="common">Clementine</name>
    <name type="synonym">Citrus deliciosa x Citrus sinensis</name>
    <dbReference type="NCBI Taxonomy" id="85681"/>
    <lineage>
        <taxon>Eukaryota</taxon>
        <taxon>Viridiplantae</taxon>
        <taxon>Streptophyta</taxon>
        <taxon>Embryophyta</taxon>
        <taxon>Tracheophyta</taxon>
        <taxon>Spermatophyta</taxon>
        <taxon>Magnoliopsida</taxon>
        <taxon>eudicotyledons</taxon>
        <taxon>Gunneridae</taxon>
        <taxon>Pentapetalae</taxon>
        <taxon>rosids</taxon>
        <taxon>malvids</taxon>
        <taxon>Sapindales</taxon>
        <taxon>Rutaceae</taxon>
        <taxon>Aurantioideae</taxon>
        <taxon>Citrus</taxon>
    </lineage>
</organism>
<dbReference type="KEGG" id="cic:CICLE_v10003068mg"/>
<proteinExistence type="predicted"/>
<reference evidence="1 2" key="1">
    <citation type="submission" date="2013-10" db="EMBL/GenBank/DDBJ databases">
        <authorList>
            <consortium name="International Citrus Genome Consortium"/>
            <person name="Jenkins J."/>
            <person name="Schmutz J."/>
            <person name="Prochnik S."/>
            <person name="Rokhsar D."/>
            <person name="Gmitter F."/>
            <person name="Ollitrault P."/>
            <person name="Machado M."/>
            <person name="Talon M."/>
            <person name="Wincker P."/>
            <person name="Jaillon O."/>
            <person name="Morgante M."/>
        </authorList>
    </citation>
    <scope>NUCLEOTIDE SEQUENCE</scope>
    <source>
        <strain evidence="2">cv. Clemenules</strain>
    </source>
</reference>
<evidence type="ECO:0000313" key="1">
    <source>
        <dbReference type="EMBL" id="ESR45560.1"/>
    </source>
</evidence>
<gene>
    <name evidence="1" type="ORF">CICLE_v10003068mg</name>
</gene>
<name>V4T2D7_CITCL</name>
<accession>V4T2D7</accession>
<dbReference type="AlphaFoldDB" id="V4T2D7"/>
<dbReference type="Proteomes" id="UP000030687">
    <property type="component" value="Unassembled WGS sequence"/>
</dbReference>
<dbReference type="EMBL" id="KI536799">
    <property type="protein sequence ID" value="ESR45560.1"/>
    <property type="molecule type" value="Genomic_DNA"/>
</dbReference>
<keyword evidence="2" id="KW-1185">Reference proteome</keyword>
<protein>
    <submittedName>
        <fullName evidence="1">Uncharacterized protein</fullName>
    </submittedName>
</protein>